<dbReference type="AlphaFoldDB" id="A0A2N5TTE3"/>
<evidence type="ECO:0000313" key="2">
    <source>
        <dbReference type="EMBL" id="PLW28718.1"/>
    </source>
</evidence>
<organism evidence="2 3">
    <name type="scientific">Puccinia coronata f. sp. avenae</name>
    <dbReference type="NCBI Taxonomy" id="200324"/>
    <lineage>
        <taxon>Eukaryota</taxon>
        <taxon>Fungi</taxon>
        <taxon>Dikarya</taxon>
        <taxon>Basidiomycota</taxon>
        <taxon>Pucciniomycotina</taxon>
        <taxon>Pucciniomycetes</taxon>
        <taxon>Pucciniales</taxon>
        <taxon>Pucciniaceae</taxon>
        <taxon>Puccinia</taxon>
    </lineage>
</organism>
<feature type="region of interest" description="Disordered" evidence="1">
    <location>
        <begin position="56"/>
        <end position="80"/>
    </location>
</feature>
<reference evidence="2 3" key="1">
    <citation type="submission" date="2017-11" db="EMBL/GenBank/DDBJ databases">
        <title>De novo assembly and phasing of dikaryotic genomes from two isolates of Puccinia coronata f. sp. avenae, the causal agent of oat crown rust.</title>
        <authorList>
            <person name="Miller M.E."/>
            <person name="Zhang Y."/>
            <person name="Omidvar V."/>
            <person name="Sperschneider J."/>
            <person name="Schwessinger B."/>
            <person name="Raley C."/>
            <person name="Palmer J.M."/>
            <person name="Garnica D."/>
            <person name="Upadhyaya N."/>
            <person name="Rathjen J."/>
            <person name="Taylor J.M."/>
            <person name="Park R.F."/>
            <person name="Dodds P.N."/>
            <person name="Hirsch C.D."/>
            <person name="Kianian S.F."/>
            <person name="Figueroa M."/>
        </authorList>
    </citation>
    <scope>NUCLEOTIDE SEQUENCE [LARGE SCALE GENOMIC DNA]</scope>
    <source>
        <strain evidence="2">12SD80</strain>
    </source>
</reference>
<evidence type="ECO:0000313" key="3">
    <source>
        <dbReference type="Proteomes" id="UP000235392"/>
    </source>
</evidence>
<proteinExistence type="predicted"/>
<dbReference type="EMBL" id="PGCI01000355">
    <property type="protein sequence ID" value="PLW28718.1"/>
    <property type="molecule type" value="Genomic_DNA"/>
</dbReference>
<dbReference type="Proteomes" id="UP000235392">
    <property type="component" value="Unassembled WGS sequence"/>
</dbReference>
<evidence type="ECO:0000256" key="1">
    <source>
        <dbReference type="SAM" id="MobiDB-lite"/>
    </source>
</evidence>
<sequence length="80" mass="8129">MDQTTRPKPRSTALGGGGSLAAKLAKVAAKGGIGPPPPSLAACTVAALLEAKYTSRPAKVRSRSRDGSSTCHKERIVSGK</sequence>
<protein>
    <submittedName>
        <fullName evidence="2">Uncharacterized protein</fullName>
    </submittedName>
</protein>
<feature type="compositionally biased region" description="Basic and acidic residues" evidence="1">
    <location>
        <begin position="63"/>
        <end position="80"/>
    </location>
</feature>
<accession>A0A2N5TTE3</accession>
<name>A0A2N5TTE3_9BASI</name>
<gene>
    <name evidence="2" type="ORF">PCASD_21539</name>
</gene>
<comment type="caution">
    <text evidence="2">The sequence shown here is derived from an EMBL/GenBank/DDBJ whole genome shotgun (WGS) entry which is preliminary data.</text>
</comment>